<evidence type="ECO:0000313" key="2">
    <source>
        <dbReference type="Proteomes" id="UP000317171"/>
    </source>
</evidence>
<dbReference type="Proteomes" id="UP000317171">
    <property type="component" value="Chromosome"/>
</dbReference>
<gene>
    <name evidence="1" type="ORF">Pan241w_45460</name>
</gene>
<accession>A0A517RKN7</accession>
<dbReference type="Gene3D" id="3.40.640.10">
    <property type="entry name" value="Type I PLP-dependent aspartate aminotransferase-like (Major domain)"/>
    <property type="match status" value="1"/>
</dbReference>
<dbReference type="KEGG" id="gaz:Pan241w_45460"/>
<evidence type="ECO:0000313" key="1">
    <source>
        <dbReference type="EMBL" id="QDT44437.1"/>
    </source>
</evidence>
<dbReference type="AlphaFoldDB" id="A0A517RKN7"/>
<dbReference type="OrthoDB" id="9178318at2"/>
<dbReference type="GO" id="GO:0008483">
    <property type="term" value="F:transaminase activity"/>
    <property type="evidence" value="ECO:0007669"/>
    <property type="project" value="UniProtKB-KW"/>
</dbReference>
<dbReference type="InterPro" id="IPR015424">
    <property type="entry name" value="PyrdxlP-dep_Trfase"/>
</dbReference>
<name>A0A517RKN7_9PLAN</name>
<dbReference type="InterPro" id="IPR015421">
    <property type="entry name" value="PyrdxlP-dep_Trfase_major"/>
</dbReference>
<keyword evidence="1" id="KW-0032">Aminotransferase</keyword>
<proteinExistence type="predicted"/>
<dbReference type="RefSeq" id="WP_145219882.1">
    <property type="nucleotide sequence ID" value="NZ_CP036269.1"/>
</dbReference>
<organism evidence="1 2">
    <name type="scientific">Gimesia alba</name>
    <dbReference type="NCBI Taxonomy" id="2527973"/>
    <lineage>
        <taxon>Bacteria</taxon>
        <taxon>Pseudomonadati</taxon>
        <taxon>Planctomycetota</taxon>
        <taxon>Planctomycetia</taxon>
        <taxon>Planctomycetales</taxon>
        <taxon>Planctomycetaceae</taxon>
        <taxon>Gimesia</taxon>
    </lineage>
</organism>
<dbReference type="EMBL" id="CP036269">
    <property type="protein sequence ID" value="QDT44437.1"/>
    <property type="molecule type" value="Genomic_DNA"/>
</dbReference>
<keyword evidence="2" id="KW-1185">Reference proteome</keyword>
<protein>
    <submittedName>
        <fullName evidence="1">Histidinol-phosphate aminotransferase</fullName>
    </submittedName>
</protein>
<sequence length="322" mass="36803">MNFQEYRAAKETYLKSEPLRLDCMNTQKALSHLAPPASAAGEESSLQEALSVWQDVTGFNLDHLHVLPGNGVRDLLMQLVKQFKQQQASFIFPQDVYPVYHQILEGYPCRTYRTLPDWEFDVLTSISDQRQVLLLTQPAVPVGRYLNPQETTVLINWLTADETRTLIIDAAYAYDPNHSIYSQLIQTEQCICLFSLSKPWLMPERWGLAVGPQELLERHLQPRADFTCNWVETVRQLAALPAQLRSAFSEEWQRLTPAIHNFAPHWRPPQAGYYSTVNIPFTQLLEEQNVLGVPASVFGSDRDDVTVISCLFAIQKRSLTRV</sequence>
<dbReference type="SUPFAM" id="SSF53383">
    <property type="entry name" value="PLP-dependent transferases"/>
    <property type="match status" value="1"/>
</dbReference>
<reference evidence="1 2" key="1">
    <citation type="submission" date="2019-02" db="EMBL/GenBank/DDBJ databases">
        <title>Deep-cultivation of Planctomycetes and their phenomic and genomic characterization uncovers novel biology.</title>
        <authorList>
            <person name="Wiegand S."/>
            <person name="Jogler M."/>
            <person name="Boedeker C."/>
            <person name="Pinto D."/>
            <person name="Vollmers J."/>
            <person name="Rivas-Marin E."/>
            <person name="Kohn T."/>
            <person name="Peeters S.H."/>
            <person name="Heuer A."/>
            <person name="Rast P."/>
            <person name="Oberbeckmann S."/>
            <person name="Bunk B."/>
            <person name="Jeske O."/>
            <person name="Meyerdierks A."/>
            <person name="Storesund J.E."/>
            <person name="Kallscheuer N."/>
            <person name="Luecker S."/>
            <person name="Lage O.M."/>
            <person name="Pohl T."/>
            <person name="Merkel B.J."/>
            <person name="Hornburger P."/>
            <person name="Mueller R.-W."/>
            <person name="Bruemmer F."/>
            <person name="Labrenz M."/>
            <person name="Spormann A.M."/>
            <person name="Op den Camp H."/>
            <person name="Overmann J."/>
            <person name="Amann R."/>
            <person name="Jetten M.S.M."/>
            <person name="Mascher T."/>
            <person name="Medema M.H."/>
            <person name="Devos D.P."/>
            <person name="Kaster A.-K."/>
            <person name="Ovreas L."/>
            <person name="Rohde M."/>
            <person name="Galperin M.Y."/>
            <person name="Jogler C."/>
        </authorList>
    </citation>
    <scope>NUCLEOTIDE SEQUENCE [LARGE SCALE GENOMIC DNA]</scope>
    <source>
        <strain evidence="1 2">Pan241w</strain>
    </source>
</reference>
<keyword evidence="1" id="KW-0808">Transferase</keyword>